<dbReference type="OrthoDB" id="9775154at2"/>
<dbReference type="EMBL" id="PYYB01000001">
    <property type="protein sequence ID" value="PTL58894.1"/>
    <property type="molecule type" value="Genomic_DNA"/>
</dbReference>
<organism evidence="2 3">
    <name type="scientific">Paraconexibacter algicola</name>
    <dbReference type="NCBI Taxonomy" id="2133960"/>
    <lineage>
        <taxon>Bacteria</taxon>
        <taxon>Bacillati</taxon>
        <taxon>Actinomycetota</taxon>
        <taxon>Thermoleophilia</taxon>
        <taxon>Solirubrobacterales</taxon>
        <taxon>Paraconexibacteraceae</taxon>
        <taxon>Paraconexibacter</taxon>
    </lineage>
</organism>
<reference evidence="2 3" key="1">
    <citation type="submission" date="2018-03" db="EMBL/GenBank/DDBJ databases">
        <title>Aquarubrobacter algicola gen. nov., sp. nov., a novel actinobacterium isolated from shallow eutrophic lake during the end of cyanobacterial harmful algal blooms.</title>
        <authorList>
            <person name="Chun S.J."/>
        </authorList>
    </citation>
    <scope>NUCLEOTIDE SEQUENCE [LARGE SCALE GENOMIC DNA]</scope>
    <source>
        <strain evidence="2 3">Seoho-28</strain>
    </source>
</reference>
<feature type="region of interest" description="Disordered" evidence="1">
    <location>
        <begin position="1"/>
        <end position="79"/>
    </location>
</feature>
<dbReference type="RefSeq" id="WP_107567331.1">
    <property type="nucleotide sequence ID" value="NZ_PYYB01000001.1"/>
</dbReference>
<accession>A0A2T4UI20</accession>
<dbReference type="Gene3D" id="3.30.420.240">
    <property type="match status" value="1"/>
</dbReference>
<dbReference type="Proteomes" id="UP000240739">
    <property type="component" value="Unassembled WGS sequence"/>
</dbReference>
<evidence type="ECO:0000313" key="3">
    <source>
        <dbReference type="Proteomes" id="UP000240739"/>
    </source>
</evidence>
<comment type="caution">
    <text evidence="2">The sequence shown here is derived from an EMBL/GenBank/DDBJ whole genome shotgun (WGS) entry which is preliminary data.</text>
</comment>
<proteinExistence type="predicted"/>
<gene>
    <name evidence="2" type="ORF">C7Y72_04115</name>
</gene>
<feature type="compositionally biased region" description="Basic and acidic residues" evidence="1">
    <location>
        <begin position="1"/>
        <end position="24"/>
    </location>
</feature>
<evidence type="ECO:0000313" key="2">
    <source>
        <dbReference type="EMBL" id="PTL58894.1"/>
    </source>
</evidence>
<name>A0A2T4UI20_9ACTN</name>
<dbReference type="AlphaFoldDB" id="A0A2T4UI20"/>
<evidence type="ECO:0000256" key="1">
    <source>
        <dbReference type="SAM" id="MobiDB-lite"/>
    </source>
</evidence>
<keyword evidence="3" id="KW-1185">Reference proteome</keyword>
<sequence>MSATKRVQDADGRTGCESKDDVRKRLGRSPDLGDALTMAASEEPTYCDASPPRSEGSARSITAGLLDEGFSPSHDEAPR</sequence>
<protein>
    <submittedName>
        <fullName evidence="2">Uncharacterized protein</fullName>
    </submittedName>
</protein>